<feature type="compositionally biased region" description="Pro residues" evidence="1">
    <location>
        <begin position="57"/>
        <end position="67"/>
    </location>
</feature>
<gene>
    <name evidence="2" type="ORF">V3391_06695</name>
</gene>
<protein>
    <submittedName>
        <fullName evidence="2">Uncharacterized protein</fullName>
    </submittedName>
</protein>
<proteinExistence type="predicted"/>
<accession>A0ABU7WD50</accession>
<keyword evidence="3" id="KW-1185">Reference proteome</keyword>
<reference evidence="2 3" key="1">
    <citation type="submission" date="2024-01" db="EMBL/GenBank/DDBJ databases">
        <title>Novel species of the genus Luteimonas isolated from rivers.</title>
        <authorList>
            <person name="Lu H."/>
        </authorList>
    </citation>
    <scope>NUCLEOTIDE SEQUENCE [LARGE SCALE GENOMIC DNA]</scope>
    <source>
        <strain evidence="2 3">SMYT11W</strain>
    </source>
</reference>
<feature type="region of interest" description="Disordered" evidence="1">
    <location>
        <begin position="35"/>
        <end position="88"/>
    </location>
</feature>
<dbReference type="RefSeq" id="WP_332077614.1">
    <property type="nucleotide sequence ID" value="NZ_JAZHBM010000001.1"/>
</dbReference>
<sequence>MKRIHPLLVVAAAVVVIGGAVAWNEGRRGYDEAKAVGAPVDAQEEEMLSTQRAPMETSPPPYKPDPPGRASTAGHVEAQAPGTDATPPVSAKVMLAQELVRQRLKDPDSAQFRDARVLQDGTICMEVNGKNGFGGYTGFSHAVVMPGSRGEPVAWVDSEPEGIARAVCSSA</sequence>
<name>A0ABU7WD50_9GAMM</name>
<comment type="caution">
    <text evidence="2">The sequence shown here is derived from an EMBL/GenBank/DDBJ whole genome shotgun (WGS) entry which is preliminary data.</text>
</comment>
<organism evidence="2 3">
    <name type="scientific">Luteimonas flava</name>
    <dbReference type="NCBI Taxonomy" id="3115822"/>
    <lineage>
        <taxon>Bacteria</taxon>
        <taxon>Pseudomonadati</taxon>
        <taxon>Pseudomonadota</taxon>
        <taxon>Gammaproteobacteria</taxon>
        <taxon>Lysobacterales</taxon>
        <taxon>Lysobacteraceae</taxon>
        <taxon>Luteimonas</taxon>
    </lineage>
</organism>
<dbReference type="EMBL" id="JAZHBM010000001">
    <property type="protein sequence ID" value="MEF3081900.1"/>
    <property type="molecule type" value="Genomic_DNA"/>
</dbReference>
<evidence type="ECO:0000313" key="3">
    <source>
        <dbReference type="Proteomes" id="UP001358324"/>
    </source>
</evidence>
<dbReference type="Proteomes" id="UP001358324">
    <property type="component" value="Unassembled WGS sequence"/>
</dbReference>
<evidence type="ECO:0000313" key="2">
    <source>
        <dbReference type="EMBL" id="MEF3081900.1"/>
    </source>
</evidence>
<evidence type="ECO:0000256" key="1">
    <source>
        <dbReference type="SAM" id="MobiDB-lite"/>
    </source>
</evidence>